<dbReference type="OMA" id="SEERFLM"/>
<dbReference type="InterPro" id="IPR051092">
    <property type="entry name" value="FYVE_RhoGEF_PH"/>
</dbReference>
<accession>A2DUA6</accession>
<dbReference type="VEuPathDB" id="TrichDB:TVAG_261940"/>
<dbReference type="SUPFAM" id="SSF48065">
    <property type="entry name" value="DBL homology domain (DH-domain)"/>
    <property type="match status" value="1"/>
</dbReference>
<dbReference type="InterPro" id="IPR011011">
    <property type="entry name" value="Znf_FYVE_PHD"/>
</dbReference>
<reference evidence="7" key="1">
    <citation type="submission" date="2006-10" db="EMBL/GenBank/DDBJ databases">
        <authorList>
            <person name="Amadeo P."/>
            <person name="Zhao Q."/>
            <person name="Wortman J."/>
            <person name="Fraser-Liggett C."/>
            <person name="Carlton J."/>
        </authorList>
    </citation>
    <scope>NUCLEOTIDE SEQUENCE</scope>
    <source>
        <strain evidence="7">G3</strain>
    </source>
</reference>
<keyword evidence="8" id="KW-1185">Reference proteome</keyword>
<feature type="domain" description="DH" evidence="5">
    <location>
        <begin position="22"/>
        <end position="207"/>
    </location>
</feature>
<dbReference type="VEuPathDB" id="TrichDB:TVAGG3_0595510"/>
<dbReference type="AlphaFoldDB" id="A2DUA6"/>
<dbReference type="Proteomes" id="UP000001542">
    <property type="component" value="Unassembled WGS sequence"/>
</dbReference>
<dbReference type="GO" id="GO:0008270">
    <property type="term" value="F:zinc ion binding"/>
    <property type="evidence" value="ECO:0007669"/>
    <property type="project" value="UniProtKB-KW"/>
</dbReference>
<dbReference type="GO" id="GO:0005737">
    <property type="term" value="C:cytoplasm"/>
    <property type="evidence" value="ECO:0000318"/>
    <property type="project" value="GO_Central"/>
</dbReference>
<dbReference type="PROSITE" id="PS50178">
    <property type="entry name" value="ZF_FYVE"/>
    <property type="match status" value="1"/>
</dbReference>
<keyword evidence="2 4" id="KW-0863">Zinc-finger</keyword>
<feature type="domain" description="FYVE-type" evidence="6">
    <location>
        <begin position="345"/>
        <end position="400"/>
    </location>
</feature>
<evidence type="ECO:0000256" key="1">
    <source>
        <dbReference type="ARBA" id="ARBA00022723"/>
    </source>
</evidence>
<evidence type="ECO:0000256" key="2">
    <source>
        <dbReference type="ARBA" id="ARBA00022771"/>
    </source>
</evidence>
<dbReference type="KEGG" id="tva:4773953"/>
<evidence type="ECO:0000259" key="6">
    <source>
        <dbReference type="PROSITE" id="PS50178"/>
    </source>
</evidence>
<dbReference type="SUPFAM" id="SSF57903">
    <property type="entry name" value="FYVE/PHD zinc finger"/>
    <property type="match status" value="1"/>
</dbReference>
<evidence type="ECO:0000259" key="5">
    <source>
        <dbReference type="PROSITE" id="PS50010"/>
    </source>
</evidence>
<dbReference type="eggNOG" id="KOG4269">
    <property type="taxonomic scope" value="Eukaryota"/>
</dbReference>
<dbReference type="Pfam" id="PF00621">
    <property type="entry name" value="RhoGEF"/>
    <property type="match status" value="1"/>
</dbReference>
<dbReference type="STRING" id="5722.A2DUA6"/>
<dbReference type="PANTHER" id="PTHR12673:SF159">
    <property type="entry name" value="LD03170P"/>
    <property type="match status" value="1"/>
</dbReference>
<dbReference type="EMBL" id="DS113248">
    <property type="protein sequence ID" value="EAY15944.1"/>
    <property type="molecule type" value="Genomic_DNA"/>
</dbReference>
<dbReference type="InterPro" id="IPR000219">
    <property type="entry name" value="DH_dom"/>
</dbReference>
<evidence type="ECO:0000256" key="3">
    <source>
        <dbReference type="ARBA" id="ARBA00022833"/>
    </source>
</evidence>
<dbReference type="InParanoid" id="A2DUA6"/>
<dbReference type="InterPro" id="IPR035899">
    <property type="entry name" value="DBL_dom_sf"/>
</dbReference>
<evidence type="ECO:0000313" key="7">
    <source>
        <dbReference type="EMBL" id="EAY15944.1"/>
    </source>
</evidence>
<dbReference type="GO" id="GO:0005085">
    <property type="term" value="F:guanyl-nucleotide exchange factor activity"/>
    <property type="evidence" value="ECO:0000318"/>
    <property type="project" value="GO_Central"/>
</dbReference>
<evidence type="ECO:0000313" key="8">
    <source>
        <dbReference type="Proteomes" id="UP000001542"/>
    </source>
</evidence>
<sequence>MKNNNMDFDVPYPKKGEVWAPARADIISQILLSEKQYVQHLYHFIFEIRVSLAEASDSQVIMILPDAVENLFRRIAPIYKLNLNFLTLLESSIASDSSQSRIGDCFNSTVTLLKTYVDYASDYATGISALTAQFQIDRNLAPTLKEIESNIGLTVLELLRLPIERIPRYRRQLLKLLNVTPREHLDRSATVAAYIQITPMCEPFENLLIEIGKEELQPIDAKYKQVKILSEERFLMFHDVVKCFTDKEVVDMHLWLFSNSVLVGFENQQKITPVLFQIKNINAISVDLPSPYEDGVDFMTSVDSYRIAFKNRKRKEYFCEVCENLKIDLQIGKDGPSLAPVRTPYKEVKDCVLCGKAFNLAIKPCECGFCRKWYCKKCISMHEIGYHIVNVCNVCQKVESFTPRPHMLIDYSFSQVFKNSP</sequence>
<proteinExistence type="predicted"/>
<keyword evidence="3" id="KW-0862">Zinc</keyword>
<dbReference type="OrthoDB" id="660555at2759"/>
<dbReference type="PANTHER" id="PTHR12673">
    <property type="entry name" value="FACIOGENITAL DYSPLASIA PROTEIN"/>
    <property type="match status" value="1"/>
</dbReference>
<reference evidence="7" key="2">
    <citation type="journal article" date="2007" name="Science">
        <title>Draft genome sequence of the sexually transmitted pathogen Trichomonas vaginalis.</title>
        <authorList>
            <person name="Carlton J.M."/>
            <person name="Hirt R.P."/>
            <person name="Silva J.C."/>
            <person name="Delcher A.L."/>
            <person name="Schatz M."/>
            <person name="Zhao Q."/>
            <person name="Wortman J.R."/>
            <person name="Bidwell S.L."/>
            <person name="Alsmark U.C.M."/>
            <person name="Besteiro S."/>
            <person name="Sicheritz-Ponten T."/>
            <person name="Noel C.J."/>
            <person name="Dacks J.B."/>
            <person name="Foster P.G."/>
            <person name="Simillion C."/>
            <person name="Van de Peer Y."/>
            <person name="Miranda-Saavedra D."/>
            <person name="Barton G.J."/>
            <person name="Westrop G.D."/>
            <person name="Mueller S."/>
            <person name="Dessi D."/>
            <person name="Fiori P.L."/>
            <person name="Ren Q."/>
            <person name="Paulsen I."/>
            <person name="Zhang H."/>
            <person name="Bastida-Corcuera F.D."/>
            <person name="Simoes-Barbosa A."/>
            <person name="Brown M.T."/>
            <person name="Hayes R.D."/>
            <person name="Mukherjee M."/>
            <person name="Okumura C.Y."/>
            <person name="Schneider R."/>
            <person name="Smith A.J."/>
            <person name="Vanacova S."/>
            <person name="Villalvazo M."/>
            <person name="Haas B.J."/>
            <person name="Pertea M."/>
            <person name="Feldblyum T.V."/>
            <person name="Utterback T.R."/>
            <person name="Shu C.L."/>
            <person name="Osoegawa K."/>
            <person name="de Jong P.J."/>
            <person name="Hrdy I."/>
            <person name="Horvathova L."/>
            <person name="Zubacova Z."/>
            <person name="Dolezal P."/>
            <person name="Malik S.B."/>
            <person name="Logsdon J.M. Jr."/>
            <person name="Henze K."/>
            <person name="Gupta A."/>
            <person name="Wang C.C."/>
            <person name="Dunne R.L."/>
            <person name="Upcroft J.A."/>
            <person name="Upcroft P."/>
            <person name="White O."/>
            <person name="Salzberg S.L."/>
            <person name="Tang P."/>
            <person name="Chiu C.-H."/>
            <person name="Lee Y.-S."/>
            <person name="Embley T.M."/>
            <person name="Coombs G.H."/>
            <person name="Mottram J.C."/>
            <person name="Tachezy J."/>
            <person name="Fraser-Liggett C.M."/>
            <person name="Johnson P.J."/>
        </authorList>
    </citation>
    <scope>NUCLEOTIDE SEQUENCE [LARGE SCALE GENOMIC DNA]</scope>
    <source>
        <strain evidence="7">G3</strain>
    </source>
</reference>
<dbReference type="SMART" id="SM00325">
    <property type="entry name" value="RhoGEF"/>
    <property type="match status" value="1"/>
</dbReference>
<dbReference type="SMR" id="A2DUA6"/>
<protein>
    <submittedName>
        <fullName evidence="7">RhoGEF domain containing protein</fullName>
    </submittedName>
</protein>
<organism evidence="7 8">
    <name type="scientific">Trichomonas vaginalis (strain ATCC PRA-98 / G3)</name>
    <dbReference type="NCBI Taxonomy" id="412133"/>
    <lineage>
        <taxon>Eukaryota</taxon>
        <taxon>Metamonada</taxon>
        <taxon>Parabasalia</taxon>
        <taxon>Trichomonadida</taxon>
        <taxon>Trichomonadidae</taxon>
        <taxon>Trichomonas</taxon>
    </lineage>
</organism>
<name>A2DUA6_TRIV3</name>
<evidence type="ECO:0000256" key="4">
    <source>
        <dbReference type="PROSITE-ProRule" id="PRU00091"/>
    </source>
</evidence>
<dbReference type="RefSeq" id="XP_001328167.1">
    <property type="nucleotide sequence ID" value="XM_001328132.1"/>
</dbReference>
<dbReference type="Gene3D" id="1.20.900.10">
    <property type="entry name" value="Dbl homology (DH) domain"/>
    <property type="match status" value="1"/>
</dbReference>
<keyword evidence="1" id="KW-0479">Metal-binding</keyword>
<dbReference type="InterPro" id="IPR017455">
    <property type="entry name" value="Znf_FYVE-rel"/>
</dbReference>
<dbReference type="CDD" id="cd00065">
    <property type="entry name" value="FYVE_like_SF"/>
    <property type="match status" value="1"/>
</dbReference>
<dbReference type="PROSITE" id="PS50010">
    <property type="entry name" value="DH_2"/>
    <property type="match status" value="1"/>
</dbReference>
<gene>
    <name evidence="7" type="ORF">TVAG_261940</name>
</gene>